<dbReference type="GO" id="GO:0005886">
    <property type="term" value="C:plasma membrane"/>
    <property type="evidence" value="ECO:0007669"/>
    <property type="project" value="UniProtKB-UniRule"/>
</dbReference>
<dbReference type="NCBIfam" id="TIGR00790">
    <property type="entry name" value="fnt"/>
    <property type="match status" value="1"/>
</dbReference>
<evidence type="ECO:0000256" key="6">
    <source>
        <dbReference type="NCBIfam" id="TIGR04060"/>
    </source>
</evidence>
<dbReference type="Pfam" id="PF00571">
    <property type="entry name" value="CBS"/>
    <property type="match status" value="1"/>
</dbReference>
<dbReference type="InterPro" id="IPR000292">
    <property type="entry name" value="For/NO2_transpt"/>
</dbReference>
<dbReference type="SMART" id="SM00116">
    <property type="entry name" value="CBS"/>
    <property type="match status" value="1"/>
</dbReference>
<feature type="transmembrane region" description="Helical" evidence="8">
    <location>
        <begin position="91"/>
        <end position="119"/>
    </location>
</feature>
<dbReference type="PROSITE" id="PS01005">
    <property type="entry name" value="FORMATE_NITRITE_TP_1"/>
    <property type="match status" value="1"/>
</dbReference>
<evidence type="ECO:0000256" key="2">
    <source>
        <dbReference type="ARBA" id="ARBA00022692"/>
    </source>
</evidence>
<dbReference type="PANTHER" id="PTHR30520">
    <property type="entry name" value="FORMATE TRANSPORTER-RELATED"/>
    <property type="match status" value="1"/>
</dbReference>
<dbReference type="NCBIfam" id="TIGR04060">
    <property type="entry name" value="formate_focA"/>
    <property type="match status" value="1"/>
</dbReference>
<dbReference type="RefSeq" id="WP_124729344.1">
    <property type="nucleotide sequence ID" value="NZ_CBCSKC010000074.1"/>
</dbReference>
<dbReference type="Proteomes" id="UP000278035">
    <property type="component" value="Chromosome"/>
</dbReference>
<feature type="transmembrane region" description="Helical" evidence="8">
    <location>
        <begin position="277"/>
        <end position="295"/>
    </location>
</feature>
<dbReference type="InterPro" id="IPR023999">
    <property type="entry name" value="Formate_transptr_FocA"/>
</dbReference>
<evidence type="ECO:0000259" key="9">
    <source>
        <dbReference type="PROSITE" id="PS51371"/>
    </source>
</evidence>
<keyword evidence="4 8" id="KW-0472">Membrane</keyword>
<name>A0A3G8LS82_9GAMM</name>
<evidence type="ECO:0000313" key="10">
    <source>
        <dbReference type="EMBL" id="AZG71722.1"/>
    </source>
</evidence>
<feature type="transmembrane region" description="Helical" evidence="8">
    <location>
        <begin position="179"/>
        <end position="199"/>
    </location>
</feature>
<dbReference type="GO" id="GO:0015499">
    <property type="term" value="F:formate transmembrane transporter activity"/>
    <property type="evidence" value="ECO:0007669"/>
    <property type="project" value="UniProtKB-UniRule"/>
</dbReference>
<dbReference type="Gene3D" id="1.20.1080.10">
    <property type="entry name" value="Glycerol uptake facilitator protein"/>
    <property type="match status" value="1"/>
</dbReference>
<evidence type="ECO:0000256" key="7">
    <source>
        <dbReference type="PROSITE-ProRule" id="PRU00703"/>
    </source>
</evidence>
<keyword evidence="2 8" id="KW-0812">Transmembrane</keyword>
<gene>
    <name evidence="10" type="primary">focA</name>
    <name evidence="10" type="ORF">EGC82_02425</name>
</gene>
<comment type="similarity">
    <text evidence="5">Belongs to the FNT transporter (TC 1.A.16) family.</text>
</comment>
<dbReference type="InterPro" id="IPR000644">
    <property type="entry name" value="CBS_dom"/>
</dbReference>
<dbReference type="InterPro" id="IPR046342">
    <property type="entry name" value="CBS_dom_sf"/>
</dbReference>
<organism evidence="10 11">
    <name type="scientific">Shewanella livingstonensis</name>
    <dbReference type="NCBI Taxonomy" id="150120"/>
    <lineage>
        <taxon>Bacteria</taxon>
        <taxon>Pseudomonadati</taxon>
        <taxon>Pseudomonadota</taxon>
        <taxon>Gammaproteobacteria</taxon>
        <taxon>Alteromonadales</taxon>
        <taxon>Shewanellaceae</taxon>
        <taxon>Shewanella</taxon>
    </lineage>
</organism>
<dbReference type="PROSITE" id="PS51371">
    <property type="entry name" value="CBS"/>
    <property type="match status" value="1"/>
</dbReference>
<proteinExistence type="inferred from homology"/>
<evidence type="ECO:0000256" key="5">
    <source>
        <dbReference type="ARBA" id="ARBA00049660"/>
    </source>
</evidence>
<dbReference type="PANTHER" id="PTHR30520:SF6">
    <property type="entry name" value="FORMATE_NITRATE FAMILY TRANSPORTER (EUROFUNG)"/>
    <property type="match status" value="1"/>
</dbReference>
<keyword evidence="3 8" id="KW-1133">Transmembrane helix</keyword>
<reference evidence="11" key="1">
    <citation type="submission" date="2018-11" db="EMBL/GenBank/DDBJ databases">
        <title>Shewanella sp. M2.</title>
        <authorList>
            <person name="Hwang Y.J."/>
            <person name="Hwang C.Y."/>
        </authorList>
    </citation>
    <scope>NUCLEOTIDE SEQUENCE [LARGE SCALE GENOMIC DNA]</scope>
    <source>
        <strain evidence="11">LMG 19866</strain>
    </source>
</reference>
<comment type="subcellular location">
    <subcellularLocation>
        <location evidence="1">Membrane</location>
        <topology evidence="1">Multi-pass membrane protein</topology>
    </subcellularLocation>
</comment>
<dbReference type="EMBL" id="CP034015">
    <property type="protein sequence ID" value="AZG71722.1"/>
    <property type="molecule type" value="Genomic_DNA"/>
</dbReference>
<accession>A0A3G8LS82</accession>
<feature type="transmembrane region" description="Helical" evidence="8">
    <location>
        <begin position="211"/>
        <end position="229"/>
    </location>
</feature>
<evidence type="ECO:0000256" key="8">
    <source>
        <dbReference type="SAM" id="Phobius"/>
    </source>
</evidence>
<protein>
    <recommendedName>
        <fullName evidence="6">Formate transporter FocA</fullName>
    </recommendedName>
</protein>
<feature type="transmembrane region" description="Helical" evidence="8">
    <location>
        <begin position="131"/>
        <end position="152"/>
    </location>
</feature>
<dbReference type="InterPro" id="IPR023271">
    <property type="entry name" value="Aquaporin-like"/>
</dbReference>
<dbReference type="Pfam" id="PF01226">
    <property type="entry name" value="Form_Nir_trans"/>
    <property type="match status" value="1"/>
</dbReference>
<feature type="domain" description="CBS" evidence="9">
    <location>
        <begin position="361"/>
        <end position="420"/>
    </location>
</feature>
<evidence type="ECO:0000256" key="3">
    <source>
        <dbReference type="ARBA" id="ARBA00022989"/>
    </source>
</evidence>
<evidence type="ECO:0000256" key="4">
    <source>
        <dbReference type="ARBA" id="ARBA00023136"/>
    </source>
</evidence>
<evidence type="ECO:0000313" key="11">
    <source>
        <dbReference type="Proteomes" id="UP000278035"/>
    </source>
</evidence>
<feature type="transmembrane region" description="Helical" evidence="8">
    <location>
        <begin position="53"/>
        <end position="71"/>
    </location>
</feature>
<dbReference type="InterPro" id="IPR024002">
    <property type="entry name" value="For/NO2_transpt_CS"/>
</dbReference>
<dbReference type="OrthoDB" id="9786493at2"/>
<dbReference type="Gene3D" id="3.10.580.10">
    <property type="entry name" value="CBS-domain"/>
    <property type="match status" value="1"/>
</dbReference>
<keyword evidence="7" id="KW-0129">CBS domain</keyword>
<dbReference type="SUPFAM" id="SSF54631">
    <property type="entry name" value="CBS-domain pair"/>
    <property type="match status" value="1"/>
</dbReference>
<sequence>MSRVDAQEAQTQQLTARQISHLAVVDNSAVMSPFEKAAEYGYAKVTKHFGQSFGLSVFAGAFIALAFVFYLTVTTGSAPGSWGLVRFSGGIAFSLGLILVVVLGGELFTSTVLSAIAWAQKRVTTKQLLGCWMRVYLGNLCGAMLILILVMMSKMYAMDGNEWGLNALHVSQHKIHHDWSQAFALGTLCNLLVCLGVWMTFSCKDALAKSLLLILPVAMFVSSGFEHSIANLFMVPLGIAIQNFAGSEYFIALGVMPQAFADLTISNFVLHNLIPVTLGNILGGAVFVGLGYFWIDNSNTKTAAEMPSLYINPITQNQPQSLSISESIDQSNMTSQIQYQPSQKDLAMKNKIQKLIVSELMDTKPTTLSVDTNIYQALTLLAAKNLRSAPVVDQDNQLLGFVSEQDLMRSLWSEEFAAKLPISVKDIMQTKMLTVAPTEKIVQLLEFMVVDKKKLFPVTDTGMYISGGYQSYEERLRDASAAVPSAYPVVENGRLCGVIRREALMQMFSKLYSPKHDGITHPAEQQSVA</sequence>
<keyword evidence="11" id="KW-1185">Reference proteome</keyword>
<evidence type="ECO:0000256" key="1">
    <source>
        <dbReference type="ARBA" id="ARBA00004141"/>
    </source>
</evidence>
<dbReference type="AlphaFoldDB" id="A0A3G8LS82"/>
<dbReference type="KEGG" id="slj:EGC82_02425"/>